<feature type="compositionally biased region" description="Basic and acidic residues" evidence="1">
    <location>
        <begin position="61"/>
        <end position="73"/>
    </location>
</feature>
<feature type="region of interest" description="Disordered" evidence="1">
    <location>
        <begin position="53"/>
        <end position="73"/>
    </location>
</feature>
<dbReference type="VEuPathDB" id="FungiDB:PV07_03360"/>
<evidence type="ECO:0000313" key="2">
    <source>
        <dbReference type="EMBL" id="KIW31763.1"/>
    </source>
</evidence>
<dbReference type="EMBL" id="KN847041">
    <property type="protein sequence ID" value="KIW31763.1"/>
    <property type="molecule type" value="Genomic_DNA"/>
</dbReference>
<dbReference type="Proteomes" id="UP000054466">
    <property type="component" value="Unassembled WGS sequence"/>
</dbReference>
<keyword evidence="3" id="KW-1185">Reference proteome</keyword>
<organism evidence="2 3">
    <name type="scientific">Cladophialophora immunda</name>
    <dbReference type="NCBI Taxonomy" id="569365"/>
    <lineage>
        <taxon>Eukaryota</taxon>
        <taxon>Fungi</taxon>
        <taxon>Dikarya</taxon>
        <taxon>Ascomycota</taxon>
        <taxon>Pezizomycotina</taxon>
        <taxon>Eurotiomycetes</taxon>
        <taxon>Chaetothyriomycetidae</taxon>
        <taxon>Chaetothyriales</taxon>
        <taxon>Herpotrichiellaceae</taxon>
        <taxon>Cladophialophora</taxon>
    </lineage>
</organism>
<dbReference type="GeneID" id="27342554"/>
<dbReference type="Gene3D" id="3.40.50.2300">
    <property type="match status" value="1"/>
</dbReference>
<sequence>MSQIDNAGMDEIIELFKEMKQAREKSAEQHQTQVVQTVIQFIGPSEGVTIMQGGNATENNKPWDKIESHPESRDELKDALLPTPKSAFSTHHTREMKHSVRNEGGDSVWIMCVDGKNSARSVIAQTYLELVRAWTVNTTDRWMYGRVDSAGVDIKTPFNETVPLASRPDTDANSKAIDILAGDRNHFWSEDYPHEKAVIVNRVKAHQPRGIEERHFRTFEYILCFDVYAFEAVKRLKQKAQAKSSSTGSKERISKVMLLEDCAWPDGGKTCHDADVVKDVNSRIKKQVKDFLGSEFGWTKPPFHKGMAGGEQRTLHMVLPEKYRHPVQQALNQMRKEFGCKIYLTWEGTAGKKQLVTIVGAQGKVRVAEKAVRALA</sequence>
<name>A0A0D2CKP8_9EURO</name>
<accession>A0A0D2CKP8</accession>
<gene>
    <name evidence="2" type="ORF">PV07_03360</name>
</gene>
<dbReference type="HOGENOM" id="CLU_735658_0_0_1"/>
<dbReference type="AlphaFoldDB" id="A0A0D2CKP8"/>
<dbReference type="RefSeq" id="XP_016251979.1">
    <property type="nucleotide sequence ID" value="XM_016390077.1"/>
</dbReference>
<reference evidence="2 3" key="1">
    <citation type="submission" date="2015-01" db="EMBL/GenBank/DDBJ databases">
        <title>The Genome Sequence of Cladophialophora immunda CBS83496.</title>
        <authorList>
            <consortium name="The Broad Institute Genomics Platform"/>
            <person name="Cuomo C."/>
            <person name="de Hoog S."/>
            <person name="Gorbushina A."/>
            <person name="Stielow B."/>
            <person name="Teixiera M."/>
            <person name="Abouelleil A."/>
            <person name="Chapman S.B."/>
            <person name="Priest M."/>
            <person name="Young S.K."/>
            <person name="Wortman J."/>
            <person name="Nusbaum C."/>
            <person name="Birren B."/>
        </authorList>
    </citation>
    <scope>NUCLEOTIDE SEQUENCE [LARGE SCALE GENOMIC DNA]</scope>
    <source>
        <strain evidence="2 3">CBS 83496</strain>
    </source>
</reference>
<dbReference type="CDD" id="cd00105">
    <property type="entry name" value="KH-I"/>
    <property type="match status" value="1"/>
</dbReference>
<protein>
    <submittedName>
        <fullName evidence="2">Uncharacterized protein</fullName>
    </submittedName>
</protein>
<proteinExistence type="predicted"/>
<evidence type="ECO:0000313" key="3">
    <source>
        <dbReference type="Proteomes" id="UP000054466"/>
    </source>
</evidence>
<evidence type="ECO:0000256" key="1">
    <source>
        <dbReference type="SAM" id="MobiDB-lite"/>
    </source>
</evidence>
<dbReference type="OrthoDB" id="3902577at2759"/>